<feature type="region of interest" description="Disordered" evidence="1">
    <location>
        <begin position="107"/>
        <end position="168"/>
    </location>
</feature>
<dbReference type="AlphaFoldDB" id="A0A8S3QS87"/>
<keyword evidence="5" id="KW-1185">Reference proteome</keyword>
<feature type="region of interest" description="Disordered" evidence="1">
    <location>
        <begin position="318"/>
        <end position="365"/>
    </location>
</feature>
<sequence>MFFIFNKSHPFILLPSFHLVAGFIEQFYQYQTTVVKLEVLLTLDIHNRTASIDIYNDTHAGRQIQTKLLDRFLNGSCILDMKYKPDIRNETVALKVTRFVDIPCSPKAPSYNRKPPSYNRKPPSYNRKPPSYNRKPPSYNRKPPSYNRKAPSYNRKAPSSNNSGTDTVTEGLGQIHNALSHLNTNHILQSVINGTFRIFCGAEMINNCADVRKCEKHKQYEHVKCMELGVAGFIVQFYQYQTTVVKLEVSFTLDIHNRTASFAFYNDTHAGEQIQTKLLDSYLDGSCILDMKYKPDIRNKAVVLNVTRFVDVPCSPKAPSYNRKPPSYNRKPPSYNRKPPSYNRKPPSYNKKTHKTAMASNNSGTDIVTEGLGTTASYSSEAVTIGSVVGSHRTDAALSGNTGSYSSEAVTIGSLVGKDTALSGKLNQNQKTRLPFHLVLAGNTGSHSSESVTIGSMVGTEQLSGKFNQNQNQKTRLPFHLVLAGLPSSNRETESDSSKAVTIGAVVGTVAALSGLVAAATFLRRKCKKNASVSDDTSDISSNVSSDQDDKLFFPRMFEINVASGRPPQKTAV</sequence>
<reference evidence="4" key="1">
    <citation type="submission" date="2021-03" db="EMBL/GenBank/DDBJ databases">
        <authorList>
            <person name="Bekaert M."/>
        </authorList>
    </citation>
    <scope>NUCLEOTIDE SEQUENCE</scope>
</reference>
<dbReference type="Proteomes" id="UP000683360">
    <property type="component" value="Unassembled WGS sequence"/>
</dbReference>
<evidence type="ECO:0000256" key="1">
    <source>
        <dbReference type="SAM" id="MobiDB-lite"/>
    </source>
</evidence>
<feature type="transmembrane region" description="Helical" evidence="2">
    <location>
        <begin position="500"/>
        <end position="523"/>
    </location>
</feature>
<feature type="chain" id="PRO_5035943089" evidence="3">
    <location>
        <begin position="23"/>
        <end position="573"/>
    </location>
</feature>
<keyword evidence="2" id="KW-0812">Transmembrane</keyword>
<dbReference type="OrthoDB" id="10587055at2759"/>
<protein>
    <submittedName>
        <fullName evidence="4">Uncharacterized protein</fullName>
    </submittedName>
</protein>
<evidence type="ECO:0000313" key="5">
    <source>
        <dbReference type="Proteomes" id="UP000683360"/>
    </source>
</evidence>
<evidence type="ECO:0000256" key="3">
    <source>
        <dbReference type="SAM" id="SignalP"/>
    </source>
</evidence>
<feature type="compositionally biased region" description="Polar residues" evidence="1">
    <location>
        <begin position="157"/>
        <end position="168"/>
    </location>
</feature>
<comment type="caution">
    <text evidence="4">The sequence shown here is derived from an EMBL/GenBank/DDBJ whole genome shotgun (WGS) entry which is preliminary data.</text>
</comment>
<name>A0A8S3QS87_MYTED</name>
<keyword evidence="2" id="KW-0472">Membrane</keyword>
<keyword evidence="3" id="KW-0732">Signal</keyword>
<evidence type="ECO:0000256" key="2">
    <source>
        <dbReference type="SAM" id="Phobius"/>
    </source>
</evidence>
<proteinExistence type="predicted"/>
<organism evidence="4 5">
    <name type="scientific">Mytilus edulis</name>
    <name type="common">Blue mussel</name>
    <dbReference type="NCBI Taxonomy" id="6550"/>
    <lineage>
        <taxon>Eukaryota</taxon>
        <taxon>Metazoa</taxon>
        <taxon>Spiralia</taxon>
        <taxon>Lophotrochozoa</taxon>
        <taxon>Mollusca</taxon>
        <taxon>Bivalvia</taxon>
        <taxon>Autobranchia</taxon>
        <taxon>Pteriomorphia</taxon>
        <taxon>Mytilida</taxon>
        <taxon>Mytiloidea</taxon>
        <taxon>Mytilidae</taxon>
        <taxon>Mytilinae</taxon>
        <taxon>Mytilus</taxon>
    </lineage>
</organism>
<gene>
    <name evidence="4" type="ORF">MEDL_13277</name>
</gene>
<keyword evidence="2" id="KW-1133">Transmembrane helix</keyword>
<evidence type="ECO:0000313" key="4">
    <source>
        <dbReference type="EMBL" id="CAG2198512.1"/>
    </source>
</evidence>
<dbReference type="EMBL" id="CAJPWZ010000682">
    <property type="protein sequence ID" value="CAG2198512.1"/>
    <property type="molecule type" value="Genomic_DNA"/>
</dbReference>
<feature type="signal peptide" evidence="3">
    <location>
        <begin position="1"/>
        <end position="22"/>
    </location>
</feature>
<accession>A0A8S3QS87</accession>